<sequence length="388" mass="40621">MGGKDYYSTLGVSKDCDEDALKKAYRKQALKWHPDRNPDNKELADKKFKELAEAYEVLSDKNKRAIYDQFGEDGLKGAAGSGGGGGSSSGGGGMPGGFPAGFQSFSSNSGFPGGSTTFSFSSSGPGGAGAGFRPFTPSNADDIFKQFFGGSSPFGNMSMDMDDDMGMGGGGMPRGMPPSFFNMGHSGMRGGGSVGSAGQGRRSAGAVQRTLPVTLEDLYAGTEKRLKVTRKLIDGATGRQVATEKILTVNIKPGWKAGTKIKFTGEGDEVSGTGEHQDIEFVIEEKPHAVFKRDGDNLRVTVHTTLAEALCGFSRTLQHLDGQSIQVQGATGNKPVQPGSEIVIAGKGMPVSRTPGKKGDLIVTVLVSLPSTITEGQKTTLRQALSLL</sequence>
<feature type="region of interest" description="Disordered" evidence="2">
    <location>
        <begin position="116"/>
        <end position="135"/>
    </location>
</feature>
<name>A0ABQ8FHT0_9FUNG</name>
<accession>A0ABQ8FHT0</accession>
<dbReference type="Pfam" id="PF01556">
    <property type="entry name" value="DnaJ_C"/>
    <property type="match status" value="1"/>
</dbReference>
<gene>
    <name evidence="4" type="ORF">BASA50_003557</name>
</gene>
<dbReference type="InterPro" id="IPR018253">
    <property type="entry name" value="DnaJ_domain_CS"/>
</dbReference>
<evidence type="ECO:0000313" key="5">
    <source>
        <dbReference type="Proteomes" id="UP001648503"/>
    </source>
</evidence>
<feature type="domain" description="J" evidence="3">
    <location>
        <begin position="5"/>
        <end position="71"/>
    </location>
</feature>
<evidence type="ECO:0000313" key="4">
    <source>
        <dbReference type="EMBL" id="KAH6598518.1"/>
    </source>
</evidence>
<dbReference type="InterPro" id="IPR001623">
    <property type="entry name" value="DnaJ_domain"/>
</dbReference>
<dbReference type="Proteomes" id="UP001648503">
    <property type="component" value="Unassembled WGS sequence"/>
</dbReference>
<dbReference type="PRINTS" id="PR00625">
    <property type="entry name" value="JDOMAIN"/>
</dbReference>
<dbReference type="PROSITE" id="PS00636">
    <property type="entry name" value="DNAJ_1"/>
    <property type="match status" value="1"/>
</dbReference>
<dbReference type="Pfam" id="PF00226">
    <property type="entry name" value="DnaJ"/>
    <property type="match status" value="1"/>
</dbReference>
<evidence type="ECO:0000259" key="3">
    <source>
        <dbReference type="PROSITE" id="PS50076"/>
    </source>
</evidence>
<dbReference type="InterPro" id="IPR036869">
    <property type="entry name" value="J_dom_sf"/>
</dbReference>
<proteinExistence type="predicted"/>
<dbReference type="InterPro" id="IPR051339">
    <property type="entry name" value="DnaJ_subfamily_B"/>
</dbReference>
<dbReference type="EMBL" id="JAFCIX010000102">
    <property type="protein sequence ID" value="KAH6598518.1"/>
    <property type="molecule type" value="Genomic_DNA"/>
</dbReference>
<keyword evidence="5" id="KW-1185">Reference proteome</keyword>
<evidence type="ECO:0000256" key="1">
    <source>
        <dbReference type="ARBA" id="ARBA00023186"/>
    </source>
</evidence>
<dbReference type="Gene3D" id="1.10.287.110">
    <property type="entry name" value="DnaJ domain"/>
    <property type="match status" value="1"/>
</dbReference>
<dbReference type="SUPFAM" id="SSF49493">
    <property type="entry name" value="HSP40/DnaJ peptide-binding domain"/>
    <property type="match status" value="2"/>
</dbReference>
<dbReference type="PANTHER" id="PTHR24078:SF553">
    <property type="entry name" value="DNAJ HOMOLOG SUBFAMILY B MEMBER 5"/>
    <property type="match status" value="1"/>
</dbReference>
<dbReference type="InterPro" id="IPR008971">
    <property type="entry name" value="HSP40/DnaJ_pept-bd"/>
</dbReference>
<comment type="caution">
    <text evidence="4">The sequence shown here is derived from an EMBL/GenBank/DDBJ whole genome shotgun (WGS) entry which is preliminary data.</text>
</comment>
<protein>
    <recommendedName>
        <fullName evidence="3">J domain-containing protein</fullName>
    </recommendedName>
</protein>
<dbReference type="InterPro" id="IPR002939">
    <property type="entry name" value="DnaJ_C"/>
</dbReference>
<dbReference type="SMART" id="SM00271">
    <property type="entry name" value="DnaJ"/>
    <property type="match status" value="1"/>
</dbReference>
<feature type="compositionally biased region" description="Gly residues" evidence="2">
    <location>
        <begin position="78"/>
        <end position="99"/>
    </location>
</feature>
<dbReference type="SUPFAM" id="SSF46565">
    <property type="entry name" value="Chaperone J-domain"/>
    <property type="match status" value="1"/>
</dbReference>
<reference evidence="4 5" key="1">
    <citation type="submission" date="2021-02" db="EMBL/GenBank/DDBJ databases">
        <title>Variation within the Batrachochytrium salamandrivorans European outbreak.</title>
        <authorList>
            <person name="Kelly M."/>
            <person name="Pasmans F."/>
            <person name="Shea T.P."/>
            <person name="Munoz J.F."/>
            <person name="Carranza S."/>
            <person name="Cuomo C.A."/>
            <person name="Martel A."/>
        </authorList>
    </citation>
    <scope>NUCLEOTIDE SEQUENCE [LARGE SCALE GENOMIC DNA]</scope>
    <source>
        <strain evidence="4 5">AMFP18/2</strain>
    </source>
</reference>
<organism evidence="4 5">
    <name type="scientific">Batrachochytrium salamandrivorans</name>
    <dbReference type="NCBI Taxonomy" id="1357716"/>
    <lineage>
        <taxon>Eukaryota</taxon>
        <taxon>Fungi</taxon>
        <taxon>Fungi incertae sedis</taxon>
        <taxon>Chytridiomycota</taxon>
        <taxon>Chytridiomycota incertae sedis</taxon>
        <taxon>Chytridiomycetes</taxon>
        <taxon>Rhizophydiales</taxon>
        <taxon>Rhizophydiales incertae sedis</taxon>
        <taxon>Batrachochytrium</taxon>
    </lineage>
</organism>
<dbReference type="CDD" id="cd10747">
    <property type="entry name" value="DnaJ_C"/>
    <property type="match status" value="1"/>
</dbReference>
<feature type="region of interest" description="Disordered" evidence="2">
    <location>
        <begin position="78"/>
        <end position="105"/>
    </location>
</feature>
<dbReference type="Gene3D" id="2.60.260.20">
    <property type="entry name" value="Urease metallochaperone UreE, N-terminal domain"/>
    <property type="match status" value="2"/>
</dbReference>
<keyword evidence="1" id="KW-0143">Chaperone</keyword>
<dbReference type="CDD" id="cd06257">
    <property type="entry name" value="DnaJ"/>
    <property type="match status" value="1"/>
</dbReference>
<evidence type="ECO:0000256" key="2">
    <source>
        <dbReference type="SAM" id="MobiDB-lite"/>
    </source>
</evidence>
<dbReference type="PANTHER" id="PTHR24078">
    <property type="entry name" value="DNAJ HOMOLOG SUBFAMILY C MEMBER"/>
    <property type="match status" value="1"/>
</dbReference>
<dbReference type="PROSITE" id="PS50076">
    <property type="entry name" value="DNAJ_2"/>
    <property type="match status" value="1"/>
</dbReference>